<sequence length="141" mass="15627">MKKISIIYSSNGGNVEVLANEIYEGAKSVSSDVTIKLVSEATKEDVLLADAVAFGSPSKNNNNIDQEELAPFLKQFELTLNNNKPVLLFGSYGWDNGEFMEKFKKLMKDYGFNVIGDLTVNEAPNKDELKRAKELGEMLAK</sequence>
<protein>
    <recommendedName>
        <fullName evidence="7">Flavodoxin</fullName>
    </recommendedName>
</protein>
<dbReference type="PANTHER" id="PTHR43717">
    <property type="entry name" value="ANAEROBIC NITRIC OXIDE REDUCTASE FLAVORUBREDOXIN"/>
    <property type="match status" value="1"/>
</dbReference>
<dbReference type="PROSITE" id="PS50902">
    <property type="entry name" value="FLAVODOXIN_LIKE"/>
    <property type="match status" value="1"/>
</dbReference>
<evidence type="ECO:0000256" key="2">
    <source>
        <dbReference type="ARBA" id="ARBA00005267"/>
    </source>
</evidence>
<keyword evidence="5 7" id="KW-0288">FMN</keyword>
<evidence type="ECO:0000256" key="4">
    <source>
        <dbReference type="ARBA" id="ARBA00022630"/>
    </source>
</evidence>
<keyword evidence="9" id="KW-1185">Reference proteome</keyword>
<dbReference type="Pfam" id="PF00258">
    <property type="entry name" value="Flavodoxin_1"/>
    <property type="match status" value="1"/>
</dbReference>
<evidence type="ECO:0000256" key="3">
    <source>
        <dbReference type="ARBA" id="ARBA00022448"/>
    </source>
</evidence>
<dbReference type="Gene3D" id="3.40.50.360">
    <property type="match status" value="1"/>
</dbReference>
<dbReference type="Proteomes" id="UP000190951">
    <property type="component" value="Chromosome"/>
</dbReference>
<dbReference type="NCBIfam" id="NF004050">
    <property type="entry name" value="PRK05569.1"/>
    <property type="match status" value="1"/>
</dbReference>
<organism evidence="8 9">
    <name type="scientific">Clostridium felsineum</name>
    <dbReference type="NCBI Taxonomy" id="36839"/>
    <lineage>
        <taxon>Bacteria</taxon>
        <taxon>Bacillati</taxon>
        <taxon>Bacillota</taxon>
        <taxon>Clostridia</taxon>
        <taxon>Eubacteriales</taxon>
        <taxon>Clostridiaceae</taxon>
        <taxon>Clostridium</taxon>
    </lineage>
</organism>
<evidence type="ECO:0000313" key="8">
    <source>
        <dbReference type="EMBL" id="URZ12374.1"/>
    </source>
</evidence>
<evidence type="ECO:0000256" key="6">
    <source>
        <dbReference type="ARBA" id="ARBA00022982"/>
    </source>
</evidence>
<evidence type="ECO:0000313" key="9">
    <source>
        <dbReference type="Proteomes" id="UP000190951"/>
    </source>
</evidence>
<accession>A0A1S8LCB7</accession>
<dbReference type="InterPro" id="IPR010087">
    <property type="entry name" value="Flav_short"/>
</dbReference>
<dbReference type="STRING" id="84029.CROST_12530"/>
<evidence type="ECO:0000256" key="1">
    <source>
        <dbReference type="ARBA" id="ARBA00001917"/>
    </source>
</evidence>
<comment type="similarity">
    <text evidence="2 7">Belongs to the flavodoxin family.</text>
</comment>
<keyword evidence="6 7" id="KW-0249">Electron transport</keyword>
<keyword evidence="3 7" id="KW-0813">Transport</keyword>
<dbReference type="GO" id="GO:0009055">
    <property type="term" value="F:electron transfer activity"/>
    <property type="evidence" value="ECO:0007669"/>
    <property type="project" value="UniProtKB-UniRule"/>
</dbReference>
<dbReference type="RefSeq" id="WP_077833064.1">
    <property type="nucleotide sequence ID" value="NZ_CP096983.1"/>
</dbReference>
<name>A0A1S8LCB7_9CLOT</name>
<dbReference type="InterPro" id="IPR029039">
    <property type="entry name" value="Flavoprotein-like_sf"/>
</dbReference>
<dbReference type="GO" id="GO:0010181">
    <property type="term" value="F:FMN binding"/>
    <property type="evidence" value="ECO:0007669"/>
    <property type="project" value="UniProtKB-UniRule"/>
</dbReference>
<keyword evidence="4 7" id="KW-0285">Flavoprotein</keyword>
<evidence type="ECO:0000256" key="5">
    <source>
        <dbReference type="ARBA" id="ARBA00022643"/>
    </source>
</evidence>
<dbReference type="InterPro" id="IPR008254">
    <property type="entry name" value="Flavodoxin/NO_synth"/>
</dbReference>
<gene>
    <name evidence="8" type="ORF">CROST_030960</name>
</gene>
<comment type="cofactor">
    <cofactor evidence="1 7">
        <name>FMN</name>
        <dbReference type="ChEBI" id="CHEBI:58210"/>
    </cofactor>
</comment>
<evidence type="ECO:0000256" key="7">
    <source>
        <dbReference type="RuleBase" id="RU367037"/>
    </source>
</evidence>
<dbReference type="KEGG" id="crw:CROST_030960"/>
<proteinExistence type="inferred from homology"/>
<dbReference type="EMBL" id="CP096983">
    <property type="protein sequence ID" value="URZ12374.1"/>
    <property type="molecule type" value="Genomic_DNA"/>
</dbReference>
<comment type="function">
    <text evidence="7">Low-potential electron donor to a number of redox enzymes.</text>
</comment>
<dbReference type="PANTHER" id="PTHR43717:SF1">
    <property type="entry name" value="ANAEROBIC NITRIC OXIDE REDUCTASE FLAVORUBREDOXIN"/>
    <property type="match status" value="1"/>
</dbReference>
<dbReference type="GO" id="GO:0016651">
    <property type="term" value="F:oxidoreductase activity, acting on NAD(P)H"/>
    <property type="evidence" value="ECO:0007669"/>
    <property type="project" value="UniProtKB-ARBA"/>
</dbReference>
<reference evidence="8 9" key="1">
    <citation type="submission" date="2022-04" db="EMBL/GenBank/DDBJ databases">
        <title>Genome sequence of C. roseum typestrain.</title>
        <authorList>
            <person name="Poehlein A."/>
            <person name="Schoch T."/>
            <person name="Duerre P."/>
            <person name="Daniel R."/>
        </authorList>
    </citation>
    <scope>NUCLEOTIDE SEQUENCE [LARGE SCALE GENOMIC DNA]</scope>
    <source>
        <strain evidence="8 9">DSM 7320</strain>
    </source>
</reference>
<dbReference type="AlphaFoldDB" id="A0A1S8LCB7"/>
<dbReference type="SUPFAM" id="SSF52218">
    <property type="entry name" value="Flavoproteins"/>
    <property type="match status" value="1"/>
</dbReference>
<dbReference type="NCBIfam" id="TIGR01753">
    <property type="entry name" value="flav_short"/>
    <property type="match status" value="1"/>
</dbReference>